<dbReference type="SMR" id="A2DV88"/>
<organism evidence="11 12">
    <name type="scientific">Trichomonas vaginalis (strain ATCC PRA-98 / G3)</name>
    <dbReference type="NCBI Taxonomy" id="412133"/>
    <lineage>
        <taxon>Eukaryota</taxon>
        <taxon>Metamonada</taxon>
        <taxon>Parabasalia</taxon>
        <taxon>Trichomonadida</taxon>
        <taxon>Trichomonadidae</taxon>
        <taxon>Trichomonas</taxon>
    </lineage>
</organism>
<dbReference type="PANTHER" id="PTHR11668:SF300">
    <property type="entry name" value="SERINE_THREONINE-PROTEIN PHOSPHATASE"/>
    <property type="match status" value="1"/>
</dbReference>
<dbReference type="InterPro" id="IPR029052">
    <property type="entry name" value="Metallo-depent_PP-like"/>
</dbReference>
<evidence type="ECO:0000256" key="2">
    <source>
        <dbReference type="ARBA" id="ARBA00013081"/>
    </source>
</evidence>
<dbReference type="InterPro" id="IPR004843">
    <property type="entry name" value="Calcineurin-like_PHP"/>
</dbReference>
<evidence type="ECO:0000256" key="3">
    <source>
        <dbReference type="ARBA" id="ARBA00022723"/>
    </source>
</evidence>
<feature type="domain" description="Serine/threonine specific protein phosphatases" evidence="10">
    <location>
        <begin position="50"/>
        <end position="302"/>
    </location>
</feature>
<evidence type="ECO:0000256" key="7">
    <source>
        <dbReference type="ARBA" id="ARBA00047761"/>
    </source>
</evidence>
<feature type="transmembrane region" description="Helical" evidence="9">
    <location>
        <begin position="119"/>
        <end position="141"/>
    </location>
</feature>
<dbReference type="EC" id="3.1.3.16" evidence="2"/>
<comment type="cofactor">
    <cofactor evidence="1">
        <name>Mn(2+)</name>
        <dbReference type="ChEBI" id="CHEBI:29035"/>
    </cofactor>
</comment>
<dbReference type="KEGG" id="tva:4773688"/>
<dbReference type="STRING" id="5722.A2DV88"/>
<evidence type="ECO:0000256" key="4">
    <source>
        <dbReference type="ARBA" id="ARBA00022801"/>
    </source>
</evidence>
<dbReference type="FunFam" id="3.60.21.10:FF:000253">
    <property type="entry name" value="Ser/Thr protein phosphatase, putative"/>
    <property type="match status" value="1"/>
</dbReference>
<dbReference type="VEuPathDB" id="TrichDB:TVAG_405980"/>
<dbReference type="CDD" id="cd00144">
    <property type="entry name" value="MPP_PPP_family"/>
    <property type="match status" value="1"/>
</dbReference>
<evidence type="ECO:0000313" key="12">
    <source>
        <dbReference type="Proteomes" id="UP000001542"/>
    </source>
</evidence>
<dbReference type="GO" id="GO:0005737">
    <property type="term" value="C:cytoplasm"/>
    <property type="evidence" value="ECO:0000318"/>
    <property type="project" value="GO_Central"/>
</dbReference>
<comment type="catalytic activity">
    <reaction evidence="8">
        <text>O-phospho-L-threonyl-[protein] + H2O = L-threonyl-[protein] + phosphate</text>
        <dbReference type="Rhea" id="RHEA:47004"/>
        <dbReference type="Rhea" id="RHEA-COMP:11060"/>
        <dbReference type="Rhea" id="RHEA-COMP:11605"/>
        <dbReference type="ChEBI" id="CHEBI:15377"/>
        <dbReference type="ChEBI" id="CHEBI:30013"/>
        <dbReference type="ChEBI" id="CHEBI:43474"/>
        <dbReference type="ChEBI" id="CHEBI:61977"/>
        <dbReference type="EC" id="3.1.3.16"/>
    </reaction>
</comment>
<comment type="catalytic activity">
    <reaction evidence="7">
        <text>O-phospho-L-seryl-[protein] + H2O = L-seryl-[protein] + phosphate</text>
        <dbReference type="Rhea" id="RHEA:20629"/>
        <dbReference type="Rhea" id="RHEA-COMP:9863"/>
        <dbReference type="Rhea" id="RHEA-COMP:11604"/>
        <dbReference type="ChEBI" id="CHEBI:15377"/>
        <dbReference type="ChEBI" id="CHEBI:29999"/>
        <dbReference type="ChEBI" id="CHEBI:43474"/>
        <dbReference type="ChEBI" id="CHEBI:83421"/>
        <dbReference type="EC" id="3.1.3.16"/>
    </reaction>
</comment>
<name>A2DV88_TRIV3</name>
<evidence type="ECO:0000259" key="10">
    <source>
        <dbReference type="SMART" id="SM00156"/>
    </source>
</evidence>
<evidence type="ECO:0000313" key="11">
    <source>
        <dbReference type="EMBL" id="EAY15684.1"/>
    </source>
</evidence>
<dbReference type="eggNOG" id="KOG0374">
    <property type="taxonomic scope" value="Eukaryota"/>
</dbReference>
<dbReference type="Pfam" id="PF00149">
    <property type="entry name" value="Metallophos"/>
    <property type="match status" value="1"/>
</dbReference>
<keyword evidence="12" id="KW-1185">Reference proteome</keyword>
<dbReference type="PRINTS" id="PR00114">
    <property type="entry name" value="STPHPHTASE"/>
</dbReference>
<dbReference type="VEuPathDB" id="TrichDB:TVAGG3_0631190"/>
<evidence type="ECO:0000256" key="5">
    <source>
        <dbReference type="ARBA" id="ARBA00022912"/>
    </source>
</evidence>
<keyword evidence="6" id="KW-0464">Manganese</keyword>
<reference evidence="11" key="2">
    <citation type="journal article" date="2007" name="Science">
        <title>Draft genome sequence of the sexually transmitted pathogen Trichomonas vaginalis.</title>
        <authorList>
            <person name="Carlton J.M."/>
            <person name="Hirt R.P."/>
            <person name="Silva J.C."/>
            <person name="Delcher A.L."/>
            <person name="Schatz M."/>
            <person name="Zhao Q."/>
            <person name="Wortman J.R."/>
            <person name="Bidwell S.L."/>
            <person name="Alsmark U.C.M."/>
            <person name="Besteiro S."/>
            <person name="Sicheritz-Ponten T."/>
            <person name="Noel C.J."/>
            <person name="Dacks J.B."/>
            <person name="Foster P.G."/>
            <person name="Simillion C."/>
            <person name="Van de Peer Y."/>
            <person name="Miranda-Saavedra D."/>
            <person name="Barton G.J."/>
            <person name="Westrop G.D."/>
            <person name="Mueller S."/>
            <person name="Dessi D."/>
            <person name="Fiori P.L."/>
            <person name="Ren Q."/>
            <person name="Paulsen I."/>
            <person name="Zhang H."/>
            <person name="Bastida-Corcuera F.D."/>
            <person name="Simoes-Barbosa A."/>
            <person name="Brown M.T."/>
            <person name="Hayes R.D."/>
            <person name="Mukherjee M."/>
            <person name="Okumura C.Y."/>
            <person name="Schneider R."/>
            <person name="Smith A.J."/>
            <person name="Vanacova S."/>
            <person name="Villalvazo M."/>
            <person name="Haas B.J."/>
            <person name="Pertea M."/>
            <person name="Feldblyum T.V."/>
            <person name="Utterback T.R."/>
            <person name="Shu C.L."/>
            <person name="Osoegawa K."/>
            <person name="de Jong P.J."/>
            <person name="Hrdy I."/>
            <person name="Horvathova L."/>
            <person name="Zubacova Z."/>
            <person name="Dolezal P."/>
            <person name="Malik S.B."/>
            <person name="Logsdon J.M. Jr."/>
            <person name="Henze K."/>
            <person name="Gupta A."/>
            <person name="Wang C.C."/>
            <person name="Dunne R.L."/>
            <person name="Upcroft J.A."/>
            <person name="Upcroft P."/>
            <person name="White O."/>
            <person name="Salzberg S.L."/>
            <person name="Tang P."/>
            <person name="Chiu C.-H."/>
            <person name="Lee Y.-S."/>
            <person name="Embley T.M."/>
            <person name="Coombs G.H."/>
            <person name="Mottram J.C."/>
            <person name="Tachezy J."/>
            <person name="Fraser-Liggett C.M."/>
            <person name="Johnson P.J."/>
        </authorList>
    </citation>
    <scope>NUCLEOTIDE SEQUENCE [LARGE SCALE GENOMIC DNA]</scope>
    <source>
        <strain evidence="11">G3</strain>
    </source>
</reference>
<dbReference type="Proteomes" id="UP000001542">
    <property type="component" value="Unassembled WGS sequence"/>
</dbReference>
<evidence type="ECO:0000256" key="1">
    <source>
        <dbReference type="ARBA" id="ARBA00001936"/>
    </source>
</evidence>
<dbReference type="GO" id="GO:0004722">
    <property type="term" value="F:protein serine/threonine phosphatase activity"/>
    <property type="evidence" value="ECO:0000318"/>
    <property type="project" value="GO_Central"/>
</dbReference>
<dbReference type="InterPro" id="IPR006186">
    <property type="entry name" value="Ser/Thr-sp_prot-phosphatase"/>
</dbReference>
<proteinExistence type="predicted"/>
<dbReference type="Gene3D" id="3.60.21.10">
    <property type="match status" value="1"/>
</dbReference>
<dbReference type="SMART" id="SM00156">
    <property type="entry name" value="PP2Ac"/>
    <property type="match status" value="1"/>
</dbReference>
<evidence type="ECO:0000256" key="6">
    <source>
        <dbReference type="ARBA" id="ARBA00023211"/>
    </source>
</evidence>
<protein>
    <recommendedName>
        <fullName evidence="2">protein-serine/threonine phosphatase</fullName>
        <ecNumber evidence="2">3.1.3.16</ecNumber>
    </recommendedName>
</protein>
<dbReference type="SUPFAM" id="SSF56300">
    <property type="entry name" value="Metallo-dependent phosphatases"/>
    <property type="match status" value="1"/>
</dbReference>
<keyword evidence="9" id="KW-0812">Transmembrane</keyword>
<dbReference type="GO" id="GO:0005634">
    <property type="term" value="C:nucleus"/>
    <property type="evidence" value="ECO:0000318"/>
    <property type="project" value="GO_Central"/>
</dbReference>
<keyword evidence="9" id="KW-0472">Membrane</keyword>
<keyword evidence="3" id="KW-0479">Metal-binding</keyword>
<gene>
    <name evidence="11" type="ORF">TVAG_405980</name>
</gene>
<dbReference type="AlphaFoldDB" id="A2DV88"/>
<keyword evidence="5" id="KW-0904">Protein phosphatase</keyword>
<reference evidence="11" key="1">
    <citation type="submission" date="2006-10" db="EMBL/GenBank/DDBJ databases">
        <authorList>
            <person name="Amadeo P."/>
            <person name="Zhao Q."/>
            <person name="Wortman J."/>
            <person name="Fraser-Liggett C."/>
            <person name="Carlton J."/>
        </authorList>
    </citation>
    <scope>NUCLEOTIDE SEQUENCE</scope>
    <source>
        <strain evidence="11">G3</strain>
    </source>
</reference>
<keyword evidence="9" id="KW-1133">Transmembrane helix</keyword>
<accession>A2DV88</accession>
<sequence length="371" mass="41808">MKPIPIRLANKPDTLKQPSSNTFFNEFKKLLAQWKNGPSTIGRTYPLPIFEENQILKLLADVKEILKIQPPLIKRTPGIIIIGDLHGNLLNLLQIFATHGLPPLQKYIFLGNYVNFGEFSLEVVIFLFTLLYMFPSFITLLRGSCEFYIAKGERTLTSNIEQFYGAESSLKTEFMETFNYLPLAAQISNNVLCGRSSLFTKYDTIKEIYQESLPIPYVLDQNKAFFAGFASITPTDETLSQFMENNGLDYIIFGGKNVGTGIEKINDETCFALSADSYIGYAGIINFVGNQPPFSLVFTTDSMLLREVTLFENIQSNHISKIRPVIRSIKPERRQLVQPVNHQGVPGMSKLPCLSPQPLNLGKNGWAMKSH</sequence>
<dbReference type="PANTHER" id="PTHR11668">
    <property type="entry name" value="SERINE/THREONINE PROTEIN PHOSPHATASE"/>
    <property type="match status" value="1"/>
</dbReference>
<dbReference type="OrthoDB" id="10595414at2759"/>
<dbReference type="InParanoid" id="A2DV88"/>
<dbReference type="GO" id="GO:0046872">
    <property type="term" value="F:metal ion binding"/>
    <property type="evidence" value="ECO:0007669"/>
    <property type="project" value="UniProtKB-KW"/>
</dbReference>
<evidence type="ECO:0000256" key="8">
    <source>
        <dbReference type="ARBA" id="ARBA00048336"/>
    </source>
</evidence>
<dbReference type="EMBL" id="DS113252">
    <property type="protein sequence ID" value="EAY15684.1"/>
    <property type="molecule type" value="Genomic_DNA"/>
</dbReference>
<dbReference type="RefSeq" id="XP_001327907.1">
    <property type="nucleotide sequence ID" value="XM_001327872.1"/>
</dbReference>
<dbReference type="InterPro" id="IPR050341">
    <property type="entry name" value="PP1_catalytic_subunit"/>
</dbReference>
<keyword evidence="4" id="KW-0378">Hydrolase</keyword>
<evidence type="ECO:0000256" key="9">
    <source>
        <dbReference type="SAM" id="Phobius"/>
    </source>
</evidence>